<organism evidence="2">
    <name type="scientific">Rhizophora mucronata</name>
    <name type="common">Asiatic mangrove</name>
    <dbReference type="NCBI Taxonomy" id="61149"/>
    <lineage>
        <taxon>Eukaryota</taxon>
        <taxon>Viridiplantae</taxon>
        <taxon>Streptophyta</taxon>
        <taxon>Embryophyta</taxon>
        <taxon>Tracheophyta</taxon>
        <taxon>Spermatophyta</taxon>
        <taxon>Magnoliopsida</taxon>
        <taxon>eudicotyledons</taxon>
        <taxon>Gunneridae</taxon>
        <taxon>Pentapetalae</taxon>
        <taxon>rosids</taxon>
        <taxon>fabids</taxon>
        <taxon>Malpighiales</taxon>
        <taxon>Rhizophoraceae</taxon>
        <taxon>Rhizophora</taxon>
    </lineage>
</organism>
<evidence type="ECO:0000256" key="1">
    <source>
        <dbReference type="SAM" id="Phobius"/>
    </source>
</evidence>
<name>A0A2P2PGX6_RHIMU</name>
<feature type="transmembrane region" description="Helical" evidence="1">
    <location>
        <begin position="21"/>
        <end position="46"/>
    </location>
</feature>
<dbReference type="AlphaFoldDB" id="A0A2P2PGX6"/>
<accession>A0A2P2PGX6</accession>
<protein>
    <submittedName>
        <fullName evidence="2">Uncharacterized protein</fullName>
    </submittedName>
</protein>
<dbReference type="EMBL" id="GGEC01073496">
    <property type="protein sequence ID" value="MBX53980.1"/>
    <property type="molecule type" value="Transcribed_RNA"/>
</dbReference>
<keyword evidence="1" id="KW-0812">Transmembrane</keyword>
<keyword evidence="1" id="KW-1133">Transmembrane helix</keyword>
<sequence length="48" mass="5784">MVTRFCKFQMFNRNTRVYCRNLSPFMFIIAKLSIKFLAFQISIAFLNL</sequence>
<keyword evidence="1" id="KW-0472">Membrane</keyword>
<evidence type="ECO:0000313" key="2">
    <source>
        <dbReference type="EMBL" id="MBX53980.1"/>
    </source>
</evidence>
<reference evidence="2" key="1">
    <citation type="submission" date="2018-02" db="EMBL/GenBank/DDBJ databases">
        <title>Rhizophora mucronata_Transcriptome.</title>
        <authorList>
            <person name="Meera S.P."/>
            <person name="Sreeshan A."/>
            <person name="Augustine A."/>
        </authorList>
    </citation>
    <scope>NUCLEOTIDE SEQUENCE</scope>
    <source>
        <tissue evidence="2">Leaf</tissue>
    </source>
</reference>
<proteinExistence type="predicted"/>